<dbReference type="GO" id="GO:0005524">
    <property type="term" value="F:ATP binding"/>
    <property type="evidence" value="ECO:0007669"/>
    <property type="project" value="UniProtKB-KW"/>
</dbReference>
<dbReference type="InParanoid" id="A0A395JKG6"/>
<dbReference type="InterPro" id="IPR036113">
    <property type="entry name" value="Asp/Glu-ADT_sf_sub_c"/>
</dbReference>
<dbReference type="GO" id="GO:0016740">
    <property type="term" value="F:transferase activity"/>
    <property type="evidence" value="ECO:0007669"/>
    <property type="project" value="UniProtKB-KW"/>
</dbReference>
<dbReference type="EMBL" id="QNRT01000002">
    <property type="protein sequence ID" value="RBP50925.1"/>
    <property type="molecule type" value="Genomic_DNA"/>
</dbReference>
<evidence type="ECO:0000256" key="1">
    <source>
        <dbReference type="HAMAP-Rule" id="MF_00122"/>
    </source>
</evidence>
<dbReference type="PANTHER" id="PTHR15004:SF0">
    <property type="entry name" value="GLUTAMYL-TRNA(GLN) AMIDOTRANSFERASE SUBUNIT C, MITOCHONDRIAL"/>
    <property type="match status" value="1"/>
</dbReference>
<keyword evidence="1" id="KW-0648">Protein biosynthesis</keyword>
<dbReference type="HAMAP" id="MF_00122">
    <property type="entry name" value="GatC"/>
    <property type="match status" value="1"/>
</dbReference>
<comment type="catalytic activity">
    <reaction evidence="1">
        <text>L-glutamyl-tRNA(Gln) + L-glutamine + ATP + H2O = L-glutaminyl-tRNA(Gln) + L-glutamate + ADP + phosphate + H(+)</text>
        <dbReference type="Rhea" id="RHEA:17521"/>
        <dbReference type="Rhea" id="RHEA-COMP:9681"/>
        <dbReference type="Rhea" id="RHEA-COMP:9684"/>
        <dbReference type="ChEBI" id="CHEBI:15377"/>
        <dbReference type="ChEBI" id="CHEBI:15378"/>
        <dbReference type="ChEBI" id="CHEBI:29985"/>
        <dbReference type="ChEBI" id="CHEBI:30616"/>
        <dbReference type="ChEBI" id="CHEBI:43474"/>
        <dbReference type="ChEBI" id="CHEBI:58359"/>
        <dbReference type="ChEBI" id="CHEBI:78520"/>
        <dbReference type="ChEBI" id="CHEBI:78521"/>
        <dbReference type="ChEBI" id="CHEBI:456216"/>
    </reaction>
</comment>
<comment type="similarity">
    <text evidence="1">Belongs to the GatC family.</text>
</comment>
<dbReference type="GO" id="GO:0050567">
    <property type="term" value="F:glutaminyl-tRNA synthase (glutamine-hydrolyzing) activity"/>
    <property type="evidence" value="ECO:0007669"/>
    <property type="project" value="UniProtKB-UniRule"/>
</dbReference>
<dbReference type="GO" id="GO:0050566">
    <property type="term" value="F:asparaginyl-tRNA synthase (glutamine-hydrolyzing) activity"/>
    <property type="evidence" value="ECO:0007669"/>
    <property type="project" value="RHEA"/>
</dbReference>
<keyword evidence="1" id="KW-0547">Nucleotide-binding</keyword>
<accession>A0A395JKG6</accession>
<keyword evidence="3" id="KW-1185">Reference proteome</keyword>
<dbReference type="GO" id="GO:0006450">
    <property type="term" value="P:regulation of translational fidelity"/>
    <property type="evidence" value="ECO:0007669"/>
    <property type="project" value="InterPro"/>
</dbReference>
<dbReference type="GO" id="GO:0070681">
    <property type="term" value="P:glutaminyl-tRNAGln biosynthesis via transamidation"/>
    <property type="evidence" value="ECO:0007669"/>
    <property type="project" value="TreeGrafter"/>
</dbReference>
<dbReference type="InterPro" id="IPR003837">
    <property type="entry name" value="GatC"/>
</dbReference>
<dbReference type="SUPFAM" id="SSF141000">
    <property type="entry name" value="Glu-tRNAGln amidotransferase C subunit"/>
    <property type="match status" value="1"/>
</dbReference>
<gene>
    <name evidence="1" type="primary">gatC</name>
    <name evidence="2" type="ORF">DFR28_102341</name>
</gene>
<dbReference type="Pfam" id="PF02686">
    <property type="entry name" value="GatC"/>
    <property type="match status" value="1"/>
</dbReference>
<dbReference type="NCBIfam" id="TIGR00135">
    <property type="entry name" value="gatC"/>
    <property type="match status" value="1"/>
</dbReference>
<organism evidence="2 3">
    <name type="scientific">Arenicella xantha</name>
    <dbReference type="NCBI Taxonomy" id="644221"/>
    <lineage>
        <taxon>Bacteria</taxon>
        <taxon>Pseudomonadati</taxon>
        <taxon>Pseudomonadota</taxon>
        <taxon>Gammaproteobacteria</taxon>
        <taxon>Arenicellales</taxon>
        <taxon>Arenicellaceae</taxon>
        <taxon>Arenicella</taxon>
    </lineage>
</organism>
<keyword evidence="2" id="KW-0808">Transferase</keyword>
<comment type="caution">
    <text evidence="2">The sequence shown here is derived from an EMBL/GenBank/DDBJ whole genome shotgun (WGS) entry which is preliminary data.</text>
</comment>
<comment type="subunit">
    <text evidence="1">Heterotrimer of A, B and C subunits.</text>
</comment>
<dbReference type="GO" id="GO:0006412">
    <property type="term" value="P:translation"/>
    <property type="evidence" value="ECO:0007669"/>
    <property type="project" value="UniProtKB-UniRule"/>
</dbReference>
<comment type="function">
    <text evidence="1">Allows the formation of correctly charged Asn-tRNA(Asn) or Gln-tRNA(Gln) through the transamidation of misacylated Asp-tRNA(Asn) or Glu-tRNA(Gln) in organisms which lack either or both of asparaginyl-tRNA or glutaminyl-tRNA synthetases. The reaction takes place in the presence of glutamine and ATP through an activated phospho-Asp-tRNA(Asn) or phospho-Glu-tRNA(Gln).</text>
</comment>
<dbReference type="PANTHER" id="PTHR15004">
    <property type="entry name" value="GLUTAMYL-TRNA(GLN) AMIDOTRANSFERASE SUBUNIT C, MITOCHONDRIAL"/>
    <property type="match status" value="1"/>
</dbReference>
<keyword evidence="1" id="KW-0067">ATP-binding</keyword>
<evidence type="ECO:0000313" key="3">
    <source>
        <dbReference type="Proteomes" id="UP000253083"/>
    </source>
</evidence>
<keyword evidence="1" id="KW-0436">Ligase</keyword>
<evidence type="ECO:0000313" key="2">
    <source>
        <dbReference type="EMBL" id="RBP50925.1"/>
    </source>
</evidence>
<proteinExistence type="inferred from homology"/>
<name>A0A395JKG6_9GAMM</name>
<dbReference type="Gene3D" id="1.10.20.60">
    <property type="entry name" value="Glu-tRNAGln amidotransferase C subunit, N-terminal domain"/>
    <property type="match status" value="1"/>
</dbReference>
<dbReference type="EC" id="6.3.5.-" evidence="1"/>
<protein>
    <recommendedName>
        <fullName evidence="1">Aspartyl/glutamyl-tRNA(Asn/Gln) amidotransferase subunit C</fullName>
        <shortName evidence="1">Asp/Glu-ADT subunit C</shortName>
        <ecNumber evidence="1">6.3.5.-</ecNumber>
    </recommendedName>
</protein>
<dbReference type="RefSeq" id="WP_113953735.1">
    <property type="nucleotide sequence ID" value="NZ_QNRT01000002.1"/>
</dbReference>
<reference evidence="2 3" key="1">
    <citation type="submission" date="2018-06" db="EMBL/GenBank/DDBJ databases">
        <title>Genomic Encyclopedia of Type Strains, Phase IV (KMG-IV): sequencing the most valuable type-strain genomes for metagenomic binning, comparative biology and taxonomic classification.</title>
        <authorList>
            <person name="Goeker M."/>
        </authorList>
    </citation>
    <scope>NUCLEOTIDE SEQUENCE [LARGE SCALE GENOMIC DNA]</scope>
    <source>
        <strain evidence="2 3">DSM 24032</strain>
    </source>
</reference>
<dbReference type="AlphaFoldDB" id="A0A395JKG6"/>
<comment type="catalytic activity">
    <reaction evidence="1">
        <text>L-aspartyl-tRNA(Asn) + L-glutamine + ATP + H2O = L-asparaginyl-tRNA(Asn) + L-glutamate + ADP + phosphate + 2 H(+)</text>
        <dbReference type="Rhea" id="RHEA:14513"/>
        <dbReference type="Rhea" id="RHEA-COMP:9674"/>
        <dbReference type="Rhea" id="RHEA-COMP:9677"/>
        <dbReference type="ChEBI" id="CHEBI:15377"/>
        <dbReference type="ChEBI" id="CHEBI:15378"/>
        <dbReference type="ChEBI" id="CHEBI:29985"/>
        <dbReference type="ChEBI" id="CHEBI:30616"/>
        <dbReference type="ChEBI" id="CHEBI:43474"/>
        <dbReference type="ChEBI" id="CHEBI:58359"/>
        <dbReference type="ChEBI" id="CHEBI:78515"/>
        <dbReference type="ChEBI" id="CHEBI:78516"/>
        <dbReference type="ChEBI" id="CHEBI:456216"/>
    </reaction>
</comment>
<sequence length="95" mass="10896">MTLDKQIVHTIARLARLHISESDTEKYQNELSSILDLVAQMEAVDTNNIEPMTHPFDATLRMREDRISEVNQREKFQAIAPSTEDGLYLVPKVID</sequence>
<dbReference type="Proteomes" id="UP000253083">
    <property type="component" value="Unassembled WGS sequence"/>
</dbReference>
<dbReference type="OrthoDB" id="9794326at2"/>